<dbReference type="InterPro" id="IPR038765">
    <property type="entry name" value="Papain-like_cys_pep_sf"/>
</dbReference>
<dbReference type="GO" id="GO:0004843">
    <property type="term" value="F:cysteine-type deubiquitinase activity"/>
    <property type="evidence" value="ECO:0007669"/>
    <property type="project" value="InterPro"/>
</dbReference>
<evidence type="ECO:0000313" key="4">
    <source>
        <dbReference type="Proteomes" id="UP000193648"/>
    </source>
</evidence>
<dbReference type="EMBL" id="MCFF01000008">
    <property type="protein sequence ID" value="ORZ24885.1"/>
    <property type="molecule type" value="Genomic_DNA"/>
</dbReference>
<dbReference type="SUPFAM" id="SSF54001">
    <property type="entry name" value="Cysteine proteinases"/>
    <property type="match status" value="1"/>
</dbReference>
<evidence type="ECO:0000256" key="1">
    <source>
        <dbReference type="SAM" id="MobiDB-lite"/>
    </source>
</evidence>
<dbReference type="Gene3D" id="3.90.70.10">
    <property type="entry name" value="Cysteine proteinases"/>
    <property type="match status" value="1"/>
</dbReference>
<dbReference type="PROSITE" id="PS50235">
    <property type="entry name" value="USP_3"/>
    <property type="match status" value="1"/>
</dbReference>
<dbReference type="RefSeq" id="XP_021883866.1">
    <property type="nucleotide sequence ID" value="XM_022020103.1"/>
</dbReference>
<proteinExistence type="predicted"/>
<feature type="region of interest" description="Disordered" evidence="1">
    <location>
        <begin position="32"/>
        <end position="51"/>
    </location>
</feature>
<dbReference type="GeneID" id="33561947"/>
<name>A0A1Y2GWG3_9FUNG</name>
<dbReference type="GO" id="GO:0016579">
    <property type="term" value="P:protein deubiquitination"/>
    <property type="evidence" value="ECO:0007669"/>
    <property type="project" value="InterPro"/>
</dbReference>
<dbReference type="Pfam" id="PF00443">
    <property type="entry name" value="UCH"/>
    <property type="match status" value="1"/>
</dbReference>
<dbReference type="OrthoDB" id="2020758at2759"/>
<dbReference type="PANTHER" id="PTHR21646">
    <property type="entry name" value="UBIQUITIN CARBOXYL-TERMINAL HYDROLASE"/>
    <property type="match status" value="1"/>
</dbReference>
<evidence type="ECO:0000313" key="3">
    <source>
        <dbReference type="EMBL" id="ORZ24885.1"/>
    </source>
</evidence>
<dbReference type="STRING" id="64571.A0A1Y2GWG3"/>
<dbReference type="PROSITE" id="PS00972">
    <property type="entry name" value="USP_1"/>
    <property type="match status" value="1"/>
</dbReference>
<keyword evidence="4" id="KW-1185">Reference proteome</keyword>
<organism evidence="3 4">
    <name type="scientific">Lobosporangium transversale</name>
    <dbReference type="NCBI Taxonomy" id="64571"/>
    <lineage>
        <taxon>Eukaryota</taxon>
        <taxon>Fungi</taxon>
        <taxon>Fungi incertae sedis</taxon>
        <taxon>Mucoromycota</taxon>
        <taxon>Mortierellomycotina</taxon>
        <taxon>Mortierellomycetes</taxon>
        <taxon>Mortierellales</taxon>
        <taxon>Mortierellaceae</taxon>
        <taxon>Lobosporangium</taxon>
    </lineage>
</organism>
<dbReference type="InParanoid" id="A0A1Y2GWG3"/>
<gene>
    <name evidence="3" type="ORF">BCR41DRAFT_235652</name>
</gene>
<dbReference type="InterPro" id="IPR018200">
    <property type="entry name" value="USP_CS"/>
</dbReference>
<feature type="domain" description="USP" evidence="2">
    <location>
        <begin position="64"/>
        <end position="174"/>
    </location>
</feature>
<evidence type="ECO:0000259" key="2">
    <source>
        <dbReference type="PROSITE" id="PS50235"/>
    </source>
</evidence>
<accession>A0A1Y2GWG3</accession>
<dbReference type="InterPro" id="IPR050185">
    <property type="entry name" value="Ub_carboxyl-term_hydrolase"/>
</dbReference>
<protein>
    <recommendedName>
        <fullName evidence="2">USP domain-containing protein</fullName>
    </recommendedName>
</protein>
<sequence length="174" mass="19185">MDVYTTRRVAVSVAVIATAVLVVRTLASSATENSGTGRASKRKSNKARATRTKNVAEFSPQYVTGLVNVGNTCFMNAVVQALASLPSLRTYLEARKDMGHAEDSITLALWETVDLLNTMHRHPTVKRLIRMVNTVKSKAAHVLTSQQQVLLLYTIKYFDSFQCILKLDQSLVGN</sequence>
<reference evidence="3 4" key="1">
    <citation type="submission" date="2016-07" db="EMBL/GenBank/DDBJ databases">
        <title>Pervasive Adenine N6-methylation of Active Genes in Fungi.</title>
        <authorList>
            <consortium name="DOE Joint Genome Institute"/>
            <person name="Mondo S.J."/>
            <person name="Dannebaum R.O."/>
            <person name="Kuo R.C."/>
            <person name="Labutti K."/>
            <person name="Haridas S."/>
            <person name="Kuo A."/>
            <person name="Salamov A."/>
            <person name="Ahrendt S.R."/>
            <person name="Lipzen A."/>
            <person name="Sullivan W."/>
            <person name="Andreopoulos W.B."/>
            <person name="Clum A."/>
            <person name="Lindquist E."/>
            <person name="Daum C."/>
            <person name="Ramamoorthy G.K."/>
            <person name="Gryganskyi A."/>
            <person name="Culley D."/>
            <person name="Magnuson J.K."/>
            <person name="James T.Y."/>
            <person name="O'Malley M.A."/>
            <person name="Stajich J.E."/>
            <person name="Spatafora J.W."/>
            <person name="Visel A."/>
            <person name="Grigoriev I.V."/>
        </authorList>
    </citation>
    <scope>NUCLEOTIDE SEQUENCE [LARGE SCALE GENOMIC DNA]</scope>
    <source>
        <strain evidence="3 4">NRRL 3116</strain>
    </source>
</reference>
<dbReference type="Proteomes" id="UP000193648">
    <property type="component" value="Unassembled WGS sequence"/>
</dbReference>
<feature type="compositionally biased region" description="Basic residues" evidence="1">
    <location>
        <begin position="39"/>
        <end position="51"/>
    </location>
</feature>
<dbReference type="InterPro" id="IPR028889">
    <property type="entry name" value="USP"/>
</dbReference>
<dbReference type="InterPro" id="IPR001394">
    <property type="entry name" value="Peptidase_C19_UCH"/>
</dbReference>
<dbReference type="AlphaFoldDB" id="A0A1Y2GWG3"/>
<comment type="caution">
    <text evidence="3">The sequence shown here is derived from an EMBL/GenBank/DDBJ whole genome shotgun (WGS) entry which is preliminary data.</text>
</comment>